<evidence type="ECO:0000313" key="2">
    <source>
        <dbReference type="Proteomes" id="UP001500804"/>
    </source>
</evidence>
<proteinExistence type="predicted"/>
<dbReference type="Proteomes" id="UP001500804">
    <property type="component" value="Unassembled WGS sequence"/>
</dbReference>
<dbReference type="Gene3D" id="3.40.50.300">
    <property type="entry name" value="P-loop containing nucleotide triphosphate hydrolases"/>
    <property type="match status" value="1"/>
</dbReference>
<sequence length="221" mass="24136">MRLTLRDEEPPAGPWRIEPLASLTALLLEPPRTTKARPPIAAVDGRGASGKTTLAGRIRAALPGTQVVHTDDIAWEHSRFGWDDLMIAGVLEPLHDGHDVHYQPPAWAPHGRTGHIDASARAPLVIVEGVGASRRELSHLIDTAVWVQSDWPTAERRGLVRDGGDARALEGWRQWEAEELPFLAADRPWERASIIVAGTPQIGHDPEREVVVAPPLSGRSI</sequence>
<reference evidence="2" key="1">
    <citation type="journal article" date="2019" name="Int. J. Syst. Evol. Microbiol.">
        <title>The Global Catalogue of Microorganisms (GCM) 10K type strain sequencing project: providing services to taxonomists for standard genome sequencing and annotation.</title>
        <authorList>
            <consortium name="The Broad Institute Genomics Platform"/>
            <consortium name="The Broad Institute Genome Sequencing Center for Infectious Disease"/>
            <person name="Wu L."/>
            <person name="Ma J."/>
        </authorList>
    </citation>
    <scope>NUCLEOTIDE SEQUENCE [LARGE SCALE GENOMIC DNA]</scope>
    <source>
        <strain evidence="2">JCM 18302</strain>
    </source>
</reference>
<dbReference type="SUPFAM" id="SSF52540">
    <property type="entry name" value="P-loop containing nucleoside triphosphate hydrolases"/>
    <property type="match status" value="1"/>
</dbReference>
<dbReference type="RefSeq" id="WP_345604214.1">
    <property type="nucleotide sequence ID" value="NZ_BAABJO010000005.1"/>
</dbReference>
<comment type="caution">
    <text evidence="1">The sequence shown here is derived from an EMBL/GenBank/DDBJ whole genome shotgun (WGS) entry which is preliminary data.</text>
</comment>
<dbReference type="EMBL" id="BAABJO010000005">
    <property type="protein sequence ID" value="GAA5116279.1"/>
    <property type="molecule type" value="Genomic_DNA"/>
</dbReference>
<evidence type="ECO:0000313" key="1">
    <source>
        <dbReference type="EMBL" id="GAA5116279.1"/>
    </source>
</evidence>
<gene>
    <name evidence="1" type="ORF">GCM10023320_16300</name>
</gene>
<protein>
    <submittedName>
        <fullName evidence="1">4-amino-4-deoxychorismate synthase</fullName>
    </submittedName>
</protein>
<keyword evidence="2" id="KW-1185">Reference proteome</keyword>
<dbReference type="InterPro" id="IPR027417">
    <property type="entry name" value="P-loop_NTPase"/>
</dbReference>
<accession>A0ABP9NKW4</accession>
<organism evidence="1 2">
    <name type="scientific">Pseudonocardia adelaidensis</name>
    <dbReference type="NCBI Taxonomy" id="648754"/>
    <lineage>
        <taxon>Bacteria</taxon>
        <taxon>Bacillati</taxon>
        <taxon>Actinomycetota</taxon>
        <taxon>Actinomycetes</taxon>
        <taxon>Pseudonocardiales</taxon>
        <taxon>Pseudonocardiaceae</taxon>
        <taxon>Pseudonocardia</taxon>
    </lineage>
</organism>
<name>A0ABP9NKW4_9PSEU</name>